<dbReference type="PROSITE" id="PS01124">
    <property type="entry name" value="HTH_ARAC_FAMILY_2"/>
    <property type="match status" value="1"/>
</dbReference>
<dbReference type="InterPro" id="IPR018060">
    <property type="entry name" value="HTH_AraC"/>
</dbReference>
<keyword evidence="2 6" id="KW-0238">DNA-binding</keyword>
<protein>
    <submittedName>
        <fullName evidence="6">AraC-like DNA-binding protein</fullName>
    </submittedName>
</protein>
<feature type="domain" description="HTH araC/xylS-type" evidence="5">
    <location>
        <begin position="667"/>
        <end position="766"/>
    </location>
</feature>
<dbReference type="InterPro" id="IPR009057">
    <property type="entry name" value="Homeodomain-like_sf"/>
</dbReference>
<dbReference type="InterPro" id="IPR041522">
    <property type="entry name" value="CdaR_GGDEF"/>
</dbReference>
<dbReference type="SUPFAM" id="SSF46689">
    <property type="entry name" value="Homeodomain-like"/>
    <property type="match status" value="1"/>
</dbReference>
<dbReference type="GO" id="GO:0043565">
    <property type="term" value="F:sequence-specific DNA binding"/>
    <property type="evidence" value="ECO:0007669"/>
    <property type="project" value="InterPro"/>
</dbReference>
<gene>
    <name evidence="6" type="ORF">FHS19_005995</name>
</gene>
<evidence type="ECO:0000256" key="4">
    <source>
        <dbReference type="SAM" id="Phobius"/>
    </source>
</evidence>
<dbReference type="Pfam" id="PF12833">
    <property type="entry name" value="HTH_18"/>
    <property type="match status" value="1"/>
</dbReference>
<dbReference type="GO" id="GO:0003700">
    <property type="term" value="F:DNA-binding transcription factor activity"/>
    <property type="evidence" value="ECO:0007669"/>
    <property type="project" value="InterPro"/>
</dbReference>
<organism evidence="6 7">
    <name type="scientific">Paenibacillus rhizosphaerae</name>
    <dbReference type="NCBI Taxonomy" id="297318"/>
    <lineage>
        <taxon>Bacteria</taxon>
        <taxon>Bacillati</taxon>
        <taxon>Bacillota</taxon>
        <taxon>Bacilli</taxon>
        <taxon>Bacillales</taxon>
        <taxon>Paenibacillaceae</taxon>
        <taxon>Paenibacillus</taxon>
    </lineage>
</organism>
<dbReference type="SMART" id="SM00342">
    <property type="entry name" value="HTH_ARAC"/>
    <property type="match status" value="1"/>
</dbReference>
<evidence type="ECO:0000256" key="3">
    <source>
        <dbReference type="ARBA" id="ARBA00023163"/>
    </source>
</evidence>
<evidence type="ECO:0000256" key="2">
    <source>
        <dbReference type="ARBA" id="ARBA00023125"/>
    </source>
</evidence>
<dbReference type="Gene3D" id="3.30.450.20">
    <property type="entry name" value="PAS domain"/>
    <property type="match status" value="1"/>
</dbReference>
<dbReference type="Proteomes" id="UP000517523">
    <property type="component" value="Unassembled WGS sequence"/>
</dbReference>
<feature type="transmembrane region" description="Helical" evidence="4">
    <location>
        <begin position="12"/>
        <end position="32"/>
    </location>
</feature>
<keyword evidence="1" id="KW-0805">Transcription regulation</keyword>
<evidence type="ECO:0000313" key="6">
    <source>
        <dbReference type="EMBL" id="MBB3131275.1"/>
    </source>
</evidence>
<name>A0A839TWQ2_9BACL</name>
<evidence type="ECO:0000313" key="7">
    <source>
        <dbReference type="Proteomes" id="UP000517523"/>
    </source>
</evidence>
<accession>A0A839TWQ2</accession>
<evidence type="ECO:0000256" key="1">
    <source>
        <dbReference type="ARBA" id="ARBA00023015"/>
    </source>
</evidence>
<proteinExistence type="predicted"/>
<dbReference type="Pfam" id="PF17853">
    <property type="entry name" value="GGDEF_2"/>
    <property type="match status" value="1"/>
</dbReference>
<keyword evidence="3" id="KW-0804">Transcription</keyword>
<keyword evidence="4" id="KW-0812">Transmembrane</keyword>
<dbReference type="Gene3D" id="1.10.10.60">
    <property type="entry name" value="Homeodomain-like"/>
    <property type="match status" value="2"/>
</dbReference>
<sequence length="769" mass="87586">MNMIRSQRFYNFLFSYIVLVVVLLVAVSSVVYQNFFNTLRKEVEHTTVGALGQFRDAVDLRMNEMNRLASQLSYNPVLTPYMASDGGYGSLQAVSELKQYLSTNLFIEDVVLSFNGSGTKQLYAASGTYKLDLFFNSIYHYRNWSPSEFMQTAVTLSAPLMRGVEPVLFNRLEERRYATYMVPIPLNAEVPYGVALFLIREQALTDLAQGVLTESNGFLFILNERNEIIFSQSQGESPESGKRLLERINDIPNRSPYSELSMDGRKYSVLTHSSSNRQWSYVAVLPTDQWMRKVNEKRGIFSMTIAAVFLIGVAIAFGFSVQHYRPLKRLAGIVSSEARSEPLVRSGDEIDYISRAVGLMASEKQSLQHQLRNQGRTLREQVLLTLLKGKLSTKAEMNDILQFSNIQLDKPHYAVMIVLIDDYNRFRQDNSEKMQEVLKYSLMKVVEELALESGAGYGAELMDGRTIAFLVNLNEGFDDTDVLRELAVKAKAFFRQYFRLTVTVGIGGIYDDLSSVPQSFVEASHAARYRFVKGGDQVFLFAEIVPRPSGEYVYPVERIDRLVKAIKQGNMSQVEPAVREAFGHIVETDVSPEAAECICFDIVNNMMKTLIELEIEIDDDLGETMQQLFVPRFETIEELERLIVSICRNVCRYVEAKKESKNIELLENIKVYVAQQYSDQTIDLESIANRFGVSPSYATRFFKDHTGCPLMKYIDSIRMDQAKKLLKTTDLPLKDIMNEVGYVDSTNFIRKFKKAEGITPIQYRNIARN</sequence>
<keyword evidence="4" id="KW-0472">Membrane</keyword>
<feature type="transmembrane region" description="Helical" evidence="4">
    <location>
        <begin position="300"/>
        <end position="319"/>
    </location>
</feature>
<comment type="caution">
    <text evidence="6">The sequence shown here is derived from an EMBL/GenBank/DDBJ whole genome shotgun (WGS) entry which is preliminary data.</text>
</comment>
<dbReference type="PANTHER" id="PTHR43280:SF2">
    <property type="entry name" value="HTH-TYPE TRANSCRIPTIONAL REGULATOR EXSA"/>
    <property type="match status" value="1"/>
</dbReference>
<dbReference type="PANTHER" id="PTHR43280">
    <property type="entry name" value="ARAC-FAMILY TRANSCRIPTIONAL REGULATOR"/>
    <property type="match status" value="1"/>
</dbReference>
<dbReference type="RefSeq" id="WP_183585960.1">
    <property type="nucleotide sequence ID" value="NZ_JACHXJ010000006.1"/>
</dbReference>
<keyword evidence="4" id="KW-1133">Transmembrane helix</keyword>
<dbReference type="AlphaFoldDB" id="A0A839TWQ2"/>
<reference evidence="6 7" key="1">
    <citation type="submission" date="2020-08" db="EMBL/GenBank/DDBJ databases">
        <title>Genomic Encyclopedia of Type Strains, Phase III (KMG-III): the genomes of soil and plant-associated and newly described type strains.</title>
        <authorList>
            <person name="Whitman W."/>
        </authorList>
    </citation>
    <scope>NUCLEOTIDE SEQUENCE [LARGE SCALE GENOMIC DNA]</scope>
    <source>
        <strain evidence="6 7">CECT 5831</strain>
    </source>
</reference>
<evidence type="ECO:0000259" key="5">
    <source>
        <dbReference type="PROSITE" id="PS01124"/>
    </source>
</evidence>
<dbReference type="EMBL" id="JACHXJ010000006">
    <property type="protein sequence ID" value="MBB3131275.1"/>
    <property type="molecule type" value="Genomic_DNA"/>
</dbReference>